<reference evidence="2" key="1">
    <citation type="submission" date="2017-08" db="EMBL/GenBank/DDBJ databases">
        <title>A dynamic microbial community with high functional redundancy inhabits the cold, oxic subseafloor aquifer.</title>
        <authorList>
            <person name="Tully B.J."/>
            <person name="Wheat C.G."/>
            <person name="Glazer B.T."/>
            <person name="Huber J.A."/>
        </authorList>
    </citation>
    <scope>NUCLEOTIDE SEQUENCE [LARGE SCALE GENOMIC DNA]</scope>
</reference>
<gene>
    <name evidence="1" type="ORF">COA71_01815</name>
</gene>
<protein>
    <submittedName>
        <fullName evidence="1">Uncharacterized protein</fullName>
    </submittedName>
</protein>
<comment type="caution">
    <text evidence="1">The sequence shown here is derived from an EMBL/GenBank/DDBJ whole genome shotgun (WGS) entry which is preliminary data.</text>
</comment>
<accession>A0A2A5CID0</accession>
<evidence type="ECO:0000313" key="2">
    <source>
        <dbReference type="Proteomes" id="UP000228987"/>
    </source>
</evidence>
<proteinExistence type="predicted"/>
<organism evidence="1 2">
    <name type="scientific">SAR86 cluster bacterium</name>
    <dbReference type="NCBI Taxonomy" id="2030880"/>
    <lineage>
        <taxon>Bacteria</taxon>
        <taxon>Pseudomonadati</taxon>
        <taxon>Pseudomonadota</taxon>
        <taxon>Gammaproteobacteria</taxon>
        <taxon>SAR86 cluster</taxon>
    </lineage>
</organism>
<name>A0A2A5CID0_9GAMM</name>
<dbReference type="AlphaFoldDB" id="A0A2A5CID0"/>
<sequence length="137" mass="15373">MLTGFLSFLGVVIGASLQYFFTRHIESQRHVRDLRSKAYMDYLKCVCEQAQFRPKIGTQEQKELFSRTGDAKARICLYGSKQAVSAFSSFEELGAGMVSKEQREAFTAMVSIMRTDSGSEVCVNNSELQNVLLGIHD</sequence>
<dbReference type="Proteomes" id="UP000228987">
    <property type="component" value="Unassembled WGS sequence"/>
</dbReference>
<dbReference type="EMBL" id="NVWI01000001">
    <property type="protein sequence ID" value="PCJ43634.1"/>
    <property type="molecule type" value="Genomic_DNA"/>
</dbReference>
<evidence type="ECO:0000313" key="1">
    <source>
        <dbReference type="EMBL" id="PCJ43634.1"/>
    </source>
</evidence>